<name>E7RPC4_9BACT</name>
<keyword evidence="3" id="KW-1185">Reference proteome</keyword>
<accession>E7RPC4</accession>
<dbReference type="eggNOG" id="ENOG502Z8BE">
    <property type="taxonomic scope" value="Bacteria"/>
</dbReference>
<dbReference type="Proteomes" id="UP000005580">
    <property type="component" value="Unassembled WGS sequence"/>
</dbReference>
<gene>
    <name evidence="2" type="ORF">HMPREF0663_11025</name>
</gene>
<evidence type="ECO:0000313" key="3">
    <source>
        <dbReference type="Proteomes" id="UP000005580"/>
    </source>
</evidence>
<evidence type="ECO:0000313" key="2">
    <source>
        <dbReference type="EMBL" id="EFZ37567.1"/>
    </source>
</evidence>
<reference evidence="2" key="1">
    <citation type="submission" date="2011-01" db="EMBL/GenBank/DDBJ databases">
        <authorList>
            <person name="Muzny D."/>
            <person name="Qin X."/>
            <person name="Buhay C."/>
            <person name="Dugan-Rocha S."/>
            <person name="Ding Y."/>
            <person name="Chen G."/>
            <person name="Hawes A."/>
            <person name="Holder M."/>
            <person name="Jhangiani S."/>
            <person name="Johnson A."/>
            <person name="Khan Z."/>
            <person name="Li Z."/>
            <person name="Liu W."/>
            <person name="Liu X."/>
            <person name="Perez L."/>
            <person name="Shen H."/>
            <person name="Wang Q."/>
            <person name="Watt J."/>
            <person name="Xi L."/>
            <person name="Xin Y."/>
            <person name="Zhou J."/>
            <person name="Deng J."/>
            <person name="Jiang H."/>
            <person name="Liu Y."/>
            <person name="Qu J."/>
            <person name="Song X.-Z."/>
            <person name="Zhang L."/>
            <person name="Villasana D."/>
            <person name="Johnson A."/>
            <person name="Liu J."/>
            <person name="Liyanage D."/>
            <person name="Lorensuhewa L."/>
            <person name="Robinson T."/>
            <person name="Song A."/>
            <person name="Song B.-B."/>
            <person name="Dinh H."/>
            <person name="Thornton R."/>
            <person name="Coyle M."/>
            <person name="Francisco L."/>
            <person name="Jackson L."/>
            <person name="Javaid M."/>
            <person name="Korchina V."/>
            <person name="Kovar C."/>
            <person name="Mata R."/>
            <person name="Mathew T."/>
            <person name="Ngo R."/>
            <person name="Nguyen L."/>
            <person name="Nguyen N."/>
            <person name="Okwuonu G."/>
            <person name="Ongeri F."/>
            <person name="Pham C."/>
            <person name="Simmons D."/>
            <person name="Wilczek-Boney K."/>
            <person name="Hale W."/>
            <person name="Jakkamsetti A."/>
            <person name="Pham P."/>
            <person name="Ruth R."/>
            <person name="San Lucas F."/>
            <person name="Warren J."/>
            <person name="Zhang J."/>
            <person name="Zhao Z."/>
            <person name="Zhou C."/>
            <person name="Zhu D."/>
            <person name="Lee S."/>
            <person name="Bess C."/>
            <person name="Blankenburg K."/>
            <person name="Forbes L."/>
            <person name="Fu Q."/>
            <person name="Gubbala S."/>
            <person name="Hirani K."/>
            <person name="Jayaseelan J.C."/>
            <person name="Lara F."/>
            <person name="Munidasa M."/>
            <person name="Palculict T."/>
            <person name="Patil S."/>
            <person name="Pu L.-L."/>
            <person name="Saada N."/>
            <person name="Tang L."/>
            <person name="Weissenberger G."/>
            <person name="Zhu Y."/>
            <person name="Hemphill L."/>
            <person name="Shang Y."/>
            <person name="Youmans B."/>
            <person name="Ayvaz T."/>
            <person name="Ross M."/>
            <person name="Santibanez J."/>
            <person name="Aqrawi P."/>
            <person name="Gross S."/>
            <person name="Joshi V."/>
            <person name="Fowler G."/>
            <person name="Nazareth L."/>
            <person name="Reid J."/>
            <person name="Worley K."/>
            <person name="Petrosino J."/>
            <person name="Highlander S."/>
            <person name="Gibbs R."/>
        </authorList>
    </citation>
    <scope>NUCLEOTIDE SEQUENCE [LARGE SCALE GENOMIC DNA]</scope>
    <source>
        <strain evidence="2">ATCC 33269</strain>
    </source>
</reference>
<dbReference type="Gene3D" id="2.160.20.20">
    <property type="match status" value="1"/>
</dbReference>
<sequence>MNSASIMAQSSSRNDGGSTSSTTSSPSGATYTLSDGSTSTVLSNQTLTCSTSDYNVVQVTKGTLGLTNCTIQKTGGDTSDSDGSSFYGINSAVYVNGSNAIINMAGGTITTSAIGANAGFAYGSGILNISNVTITNTANLSRGIHATGGGTINATNLTITTSGSNSSVCATDRGGGTVTINEGSYVTTGTDCAILYSTGTITATDATGSSSQGEIGVIEGDNSITINNCDFTSGSSSRGLMILQSGSGDSEGYNGTITINGGKITLTDSSAPLCEIPTNITGTLTLKDVDLTVPSNNLMYVDYNTRWSTYGGTGNLVLQTDSTWTVTGYVAKDSYATALNVTVGTGVTWNLTQNTTITTLVNNGTINTNGYTLTYSSTSGSGSIITGISSINKDKTKKSDVYNIAGQLVKRNVSDIKELNHGIYIKNGKKVAVK</sequence>
<dbReference type="STRING" id="28134.SAMN05444288_1850"/>
<dbReference type="InterPro" id="IPR012332">
    <property type="entry name" value="Autotransporter_pectin_lyase_C"/>
</dbReference>
<protein>
    <submittedName>
        <fullName evidence="2">Uncharacterized protein</fullName>
    </submittedName>
</protein>
<dbReference type="HOGENOM" id="CLU_567256_0_0_10"/>
<dbReference type="AlphaFoldDB" id="E7RPC4"/>
<dbReference type="EMBL" id="AEPE02000003">
    <property type="protein sequence ID" value="EFZ37567.1"/>
    <property type="molecule type" value="Genomic_DNA"/>
</dbReference>
<feature type="compositionally biased region" description="Low complexity" evidence="1">
    <location>
        <begin position="10"/>
        <end position="32"/>
    </location>
</feature>
<feature type="region of interest" description="Disordered" evidence="1">
    <location>
        <begin position="1"/>
        <end position="37"/>
    </location>
</feature>
<proteinExistence type="predicted"/>
<comment type="caution">
    <text evidence="2">The sequence shown here is derived from an EMBL/GenBank/DDBJ whole genome shotgun (WGS) entry which is preliminary data.</text>
</comment>
<organism evidence="2 3">
    <name type="scientific">Hoylesella oralis ATCC 33269</name>
    <dbReference type="NCBI Taxonomy" id="873533"/>
    <lineage>
        <taxon>Bacteria</taxon>
        <taxon>Pseudomonadati</taxon>
        <taxon>Bacteroidota</taxon>
        <taxon>Bacteroidia</taxon>
        <taxon>Bacteroidales</taxon>
        <taxon>Prevotellaceae</taxon>
        <taxon>Hoylesella</taxon>
    </lineage>
</organism>
<evidence type="ECO:0000256" key="1">
    <source>
        <dbReference type="SAM" id="MobiDB-lite"/>
    </source>
</evidence>